<evidence type="ECO:0000256" key="1">
    <source>
        <dbReference type="SAM" id="MobiDB-lite"/>
    </source>
</evidence>
<feature type="region of interest" description="Disordered" evidence="1">
    <location>
        <begin position="36"/>
        <end position="73"/>
    </location>
</feature>
<feature type="compositionally biased region" description="Low complexity" evidence="1">
    <location>
        <begin position="331"/>
        <end position="351"/>
    </location>
</feature>
<gene>
    <name evidence="3" type="ORF">F5878DRAFT_640389</name>
</gene>
<feature type="compositionally biased region" description="Pro residues" evidence="1">
    <location>
        <begin position="284"/>
        <end position="330"/>
    </location>
</feature>
<dbReference type="EMBL" id="MU806079">
    <property type="protein sequence ID" value="KAJ3840430.1"/>
    <property type="molecule type" value="Genomic_DNA"/>
</dbReference>
<feature type="signal peptide" evidence="2">
    <location>
        <begin position="1"/>
        <end position="27"/>
    </location>
</feature>
<comment type="caution">
    <text evidence="3">The sequence shown here is derived from an EMBL/GenBank/DDBJ whole genome shotgun (WGS) entry which is preliminary data.</text>
</comment>
<keyword evidence="2" id="KW-0732">Signal</keyword>
<accession>A0AA38PD04</accession>
<keyword evidence="4" id="KW-1185">Reference proteome</keyword>
<name>A0AA38PD04_9AGAR</name>
<protein>
    <submittedName>
        <fullName evidence="3">Uncharacterized protein</fullName>
    </submittedName>
</protein>
<feature type="chain" id="PRO_5041425999" evidence="2">
    <location>
        <begin position="28"/>
        <end position="351"/>
    </location>
</feature>
<dbReference type="AlphaFoldDB" id="A0AA38PD04"/>
<proteinExistence type="predicted"/>
<sequence>MRLPSSSSLVFATLAISSSSSTLSALAAPAGDHAQAQSAISASNNHDRRSSVAYPRSENGDVPQARSEETSQVERRDLISTLCGLPGVPALLGPIGLCVSGAQAAEAAGIMSTLSENATDPSVEGSPTWIPPSSDADTSNNATSSSGASSASDQPPSRRQVPAAPAPPAGAPQLPVDPSTVTGIVAGVPGKAEDTVGQAPLPQPLKDKAGTVEGTLPVSPGQIPSMVAGKIPSVAKDKAGTVEGAVPQPIKDKAGAVLGAAPVSPPVRRSHRARRDVPSTPAGAPSPPAGAPAGAPSPPAGAPVGAPAPPFPPPGAPAGAPSPPVQPPVPSSAASTTVTSTVTETAAPTSA</sequence>
<dbReference type="Proteomes" id="UP001163846">
    <property type="component" value="Unassembled WGS sequence"/>
</dbReference>
<feature type="region of interest" description="Disordered" evidence="1">
    <location>
        <begin position="251"/>
        <end position="351"/>
    </location>
</feature>
<evidence type="ECO:0000256" key="2">
    <source>
        <dbReference type="SAM" id="SignalP"/>
    </source>
</evidence>
<feature type="region of interest" description="Disordered" evidence="1">
    <location>
        <begin position="117"/>
        <end position="185"/>
    </location>
</feature>
<evidence type="ECO:0000313" key="4">
    <source>
        <dbReference type="Proteomes" id="UP001163846"/>
    </source>
</evidence>
<feature type="compositionally biased region" description="Low complexity" evidence="1">
    <location>
        <begin position="133"/>
        <end position="152"/>
    </location>
</feature>
<evidence type="ECO:0000313" key="3">
    <source>
        <dbReference type="EMBL" id="KAJ3840430.1"/>
    </source>
</evidence>
<reference evidence="3" key="1">
    <citation type="submission" date="2022-08" db="EMBL/GenBank/DDBJ databases">
        <authorList>
            <consortium name="DOE Joint Genome Institute"/>
            <person name="Min B."/>
            <person name="Riley R."/>
            <person name="Sierra-Patev S."/>
            <person name="Naranjo-Ortiz M."/>
            <person name="Looney B."/>
            <person name="Konkel Z."/>
            <person name="Slot J.C."/>
            <person name="Sakamoto Y."/>
            <person name="Steenwyk J.L."/>
            <person name="Rokas A."/>
            <person name="Carro J."/>
            <person name="Camarero S."/>
            <person name="Ferreira P."/>
            <person name="Molpeceres G."/>
            <person name="Ruiz-Duenas F.J."/>
            <person name="Serrano A."/>
            <person name="Henrissat B."/>
            <person name="Drula E."/>
            <person name="Hughes K.W."/>
            <person name="Mata J.L."/>
            <person name="Ishikawa N.K."/>
            <person name="Vargas-Isla R."/>
            <person name="Ushijima S."/>
            <person name="Smith C.A."/>
            <person name="Ahrendt S."/>
            <person name="Andreopoulos W."/>
            <person name="He G."/>
            <person name="Labutti K."/>
            <person name="Lipzen A."/>
            <person name="Ng V."/>
            <person name="Sandor L."/>
            <person name="Barry K."/>
            <person name="Martinez A.T."/>
            <person name="Xiao Y."/>
            <person name="Gibbons J.G."/>
            <person name="Terashima K."/>
            <person name="Hibbett D.S."/>
            <person name="Grigoriev I.V."/>
        </authorList>
    </citation>
    <scope>NUCLEOTIDE SEQUENCE</scope>
    <source>
        <strain evidence="3">TFB9207</strain>
    </source>
</reference>
<organism evidence="3 4">
    <name type="scientific">Lentinula raphanica</name>
    <dbReference type="NCBI Taxonomy" id="153919"/>
    <lineage>
        <taxon>Eukaryota</taxon>
        <taxon>Fungi</taxon>
        <taxon>Dikarya</taxon>
        <taxon>Basidiomycota</taxon>
        <taxon>Agaricomycotina</taxon>
        <taxon>Agaricomycetes</taxon>
        <taxon>Agaricomycetidae</taxon>
        <taxon>Agaricales</taxon>
        <taxon>Marasmiineae</taxon>
        <taxon>Omphalotaceae</taxon>
        <taxon>Lentinula</taxon>
    </lineage>
</organism>